<evidence type="ECO:0000313" key="3">
    <source>
        <dbReference type="EMBL" id="OPC82059.1"/>
    </source>
</evidence>
<evidence type="ECO:0000313" key="4">
    <source>
        <dbReference type="Proteomes" id="UP000190037"/>
    </source>
</evidence>
<gene>
    <name evidence="3" type="ORF">B4N89_14925</name>
</gene>
<dbReference type="InterPro" id="IPR007111">
    <property type="entry name" value="NACHT_NTPase"/>
</dbReference>
<keyword evidence="4" id="KW-1185">Reference proteome</keyword>
<protein>
    <recommendedName>
        <fullName evidence="2">NACHT domain-containing protein</fullName>
    </recommendedName>
</protein>
<evidence type="ECO:0000259" key="2">
    <source>
        <dbReference type="Pfam" id="PF05729"/>
    </source>
</evidence>
<feature type="transmembrane region" description="Helical" evidence="1">
    <location>
        <begin position="608"/>
        <end position="628"/>
    </location>
</feature>
<dbReference type="EMBL" id="MWQN01000001">
    <property type="protein sequence ID" value="OPC82059.1"/>
    <property type="molecule type" value="Genomic_DNA"/>
</dbReference>
<keyword evidence="1" id="KW-0472">Membrane</keyword>
<dbReference type="AlphaFoldDB" id="A0A1T3NYY8"/>
<comment type="caution">
    <text evidence="3">The sequence shown here is derived from an EMBL/GenBank/DDBJ whole genome shotgun (WGS) entry which is preliminary data.</text>
</comment>
<keyword evidence="1" id="KW-1133">Transmembrane helix</keyword>
<dbReference type="Gene3D" id="3.40.50.300">
    <property type="entry name" value="P-loop containing nucleotide triphosphate hydrolases"/>
    <property type="match status" value="1"/>
</dbReference>
<feature type="transmembrane region" description="Helical" evidence="1">
    <location>
        <begin position="508"/>
        <end position="527"/>
    </location>
</feature>
<dbReference type="Pfam" id="PF05729">
    <property type="entry name" value="NACHT"/>
    <property type="match status" value="1"/>
</dbReference>
<feature type="transmembrane region" description="Helical" evidence="1">
    <location>
        <begin position="468"/>
        <end position="487"/>
    </location>
</feature>
<reference evidence="3 4" key="1">
    <citation type="submission" date="2017-03" db="EMBL/GenBank/DDBJ databases">
        <title>Draft genome sequence of Streptomyces scabrisporus NF3, endophyte isolated from Amphipterygium adstringens.</title>
        <authorList>
            <person name="Vazquez M."/>
            <person name="Ceapa C.D."/>
            <person name="Rodriguez Luna D."/>
            <person name="Sanchez Esquivel S."/>
        </authorList>
    </citation>
    <scope>NUCLEOTIDE SEQUENCE [LARGE SCALE GENOMIC DNA]</scope>
    <source>
        <strain evidence="3 4">NF3</strain>
    </source>
</reference>
<feature type="transmembrane region" description="Helical" evidence="1">
    <location>
        <begin position="43"/>
        <end position="66"/>
    </location>
</feature>
<dbReference type="SUPFAM" id="SSF52540">
    <property type="entry name" value="P-loop containing nucleoside triphosphate hydrolases"/>
    <property type="match status" value="1"/>
</dbReference>
<dbReference type="STRING" id="159449.B4N89_14925"/>
<proteinExistence type="predicted"/>
<feature type="domain" description="NACHT" evidence="2">
    <location>
        <begin position="144"/>
        <end position="304"/>
    </location>
</feature>
<dbReference type="InterPro" id="IPR027417">
    <property type="entry name" value="P-loop_NTPase"/>
</dbReference>
<feature type="transmembrane region" description="Helical" evidence="1">
    <location>
        <begin position="533"/>
        <end position="557"/>
    </location>
</feature>
<keyword evidence="1" id="KW-0812">Transmembrane</keyword>
<sequence>MPTAVMMRGMGRARTGRAALIYLVLQVVAVALALWMSKQFQVARLSATAVTLTPTLPGAYLAWLAYRDDRREGADPNAKAEVLAAAVRAEETRQRAQLTGDGAHRIDLAFRYHREPANNATGAAAGGRLSTVTDYYRGVRPARLVVTGAPGAGKTVLALDLVLGLLTDPARTDADPVPVRISLADWNTELPLATWLTDQVHRRFRDRGISAADAATLVERHRILPVLDGLDEMDADTTAVPRRRAVAALRHLNAYQDAGGSAPVVLTCRTAQYRQLAALDVRMREAARIEIDPITPAQADAYLTSRSTDPTRWQPVVAALYAAPTGTLARSLDTPWRLNLATTVHEERDPDTLLPVHDPADLCALASPGVVRDHLLGHYLPAAVRRHPTRPGRHSPEQTHRRLAELAGHLARTTPTPGTDLVLHELWPMAGRLRVRVADALAALLTIAILGTLALALVGFSASEPSDAAIPALGALAAVVLAARATIPEPKIMRLHRLYVSGSYRVRVIAGVLTGVFVIVLAVAVAIRFAGGFVGTIAEGVVIALGVGGTAGLVVAFAGPLTDAPPNDPRRPVRDDLVVGLAFGVGVGFTYGLVFGITAGFVGGLTTGLAIGLPVGPYLFAGAGRRYLVFLCCARRRLPWRLGAFLHWSYDAGLLRISGTAYQFRHRELQEWLATHPDP</sequence>
<evidence type="ECO:0000256" key="1">
    <source>
        <dbReference type="SAM" id="Phobius"/>
    </source>
</evidence>
<name>A0A1T3NYY8_9ACTN</name>
<accession>A0A1T3NYY8</accession>
<feature type="transmembrane region" description="Helical" evidence="1">
    <location>
        <begin position="441"/>
        <end position="462"/>
    </location>
</feature>
<feature type="transmembrane region" description="Helical" evidence="1">
    <location>
        <begin position="577"/>
        <end position="602"/>
    </location>
</feature>
<organism evidence="3 4">
    <name type="scientific">Embleya scabrispora</name>
    <dbReference type="NCBI Taxonomy" id="159449"/>
    <lineage>
        <taxon>Bacteria</taxon>
        <taxon>Bacillati</taxon>
        <taxon>Actinomycetota</taxon>
        <taxon>Actinomycetes</taxon>
        <taxon>Kitasatosporales</taxon>
        <taxon>Streptomycetaceae</taxon>
        <taxon>Embleya</taxon>
    </lineage>
</organism>
<dbReference type="Proteomes" id="UP000190037">
    <property type="component" value="Unassembled WGS sequence"/>
</dbReference>